<feature type="transmembrane region" description="Helical" evidence="7">
    <location>
        <begin position="268"/>
        <end position="291"/>
    </location>
</feature>
<evidence type="ECO:0000256" key="6">
    <source>
        <dbReference type="ARBA" id="ARBA00023136"/>
    </source>
</evidence>
<evidence type="ECO:0000256" key="7">
    <source>
        <dbReference type="HAMAP-Rule" id="MF_00221"/>
    </source>
</evidence>
<dbReference type="AlphaFoldDB" id="A0A246JCH0"/>
<dbReference type="Proteomes" id="UP000197468">
    <property type="component" value="Unassembled WGS sequence"/>
</dbReference>
<feature type="transmembrane region" description="Helical" evidence="7">
    <location>
        <begin position="74"/>
        <end position="98"/>
    </location>
</feature>
<dbReference type="InterPro" id="IPR001046">
    <property type="entry name" value="NRAMP_fam"/>
</dbReference>
<dbReference type="PANTHER" id="PTHR11706:SF33">
    <property type="entry name" value="NATURAL RESISTANCE-ASSOCIATED MACROPHAGE PROTEIN 2"/>
    <property type="match status" value="1"/>
</dbReference>
<evidence type="ECO:0000256" key="1">
    <source>
        <dbReference type="ARBA" id="ARBA00004141"/>
    </source>
</evidence>
<dbReference type="GO" id="GO:0015086">
    <property type="term" value="F:cadmium ion transmembrane transporter activity"/>
    <property type="evidence" value="ECO:0007669"/>
    <property type="project" value="TreeGrafter"/>
</dbReference>
<organism evidence="8 9">
    <name type="scientific">Roseateles aquatilis</name>
    <dbReference type="NCBI Taxonomy" id="431061"/>
    <lineage>
        <taxon>Bacteria</taxon>
        <taxon>Pseudomonadati</taxon>
        <taxon>Pseudomonadota</taxon>
        <taxon>Betaproteobacteria</taxon>
        <taxon>Burkholderiales</taxon>
        <taxon>Sphaerotilaceae</taxon>
        <taxon>Roseateles</taxon>
    </lineage>
</organism>
<keyword evidence="7" id="KW-1003">Cell membrane</keyword>
<comment type="similarity">
    <text evidence="7">Belongs to the NRAMP family.</text>
</comment>
<dbReference type="Pfam" id="PF01566">
    <property type="entry name" value="Nramp"/>
    <property type="match status" value="1"/>
</dbReference>
<keyword evidence="3 7" id="KW-0812">Transmembrane</keyword>
<proteinExistence type="inferred from homology"/>
<evidence type="ECO:0000256" key="5">
    <source>
        <dbReference type="ARBA" id="ARBA00022989"/>
    </source>
</evidence>
<comment type="function">
    <text evidence="7">H(+)-stimulated, divalent metal cation uptake system.</text>
</comment>
<keyword evidence="5 7" id="KW-1133">Transmembrane helix</keyword>
<protein>
    <recommendedName>
        <fullName evidence="7">Divalent metal cation transporter MntH</fullName>
    </recommendedName>
</protein>
<comment type="caution">
    <text evidence="8">The sequence shown here is derived from an EMBL/GenBank/DDBJ whole genome shotgun (WGS) entry which is preliminary data.</text>
</comment>
<feature type="transmembrane region" description="Helical" evidence="7">
    <location>
        <begin position="383"/>
        <end position="404"/>
    </location>
</feature>
<dbReference type="NCBIfam" id="NF037982">
    <property type="entry name" value="Nramp_1"/>
    <property type="match status" value="1"/>
</dbReference>
<evidence type="ECO:0000313" key="9">
    <source>
        <dbReference type="Proteomes" id="UP000197468"/>
    </source>
</evidence>
<feature type="transmembrane region" description="Helical" evidence="7">
    <location>
        <begin position="359"/>
        <end position="377"/>
    </location>
</feature>
<keyword evidence="2 7" id="KW-0813">Transport</keyword>
<keyword evidence="4 7" id="KW-0769">Symport</keyword>
<dbReference type="PANTHER" id="PTHR11706">
    <property type="entry name" value="SOLUTE CARRIER PROTEIN FAMILY 11 MEMBER"/>
    <property type="match status" value="1"/>
</dbReference>
<dbReference type="RefSeq" id="WP_088385383.1">
    <property type="nucleotide sequence ID" value="NZ_NIOF01000005.1"/>
</dbReference>
<dbReference type="GO" id="GO:0034755">
    <property type="term" value="P:iron ion transmembrane transport"/>
    <property type="evidence" value="ECO:0007669"/>
    <property type="project" value="TreeGrafter"/>
</dbReference>
<accession>A0A246JCH0</accession>
<gene>
    <name evidence="7" type="primary">mntH</name>
    <name evidence="8" type="ORF">CDN99_13455</name>
</gene>
<feature type="transmembrane region" description="Helical" evidence="7">
    <location>
        <begin position="424"/>
        <end position="446"/>
    </location>
</feature>
<evidence type="ECO:0000256" key="2">
    <source>
        <dbReference type="ARBA" id="ARBA00022448"/>
    </source>
</evidence>
<name>A0A246JCH0_9BURK</name>
<sequence>MTPPPAIAIEPDIGLPVNGPSLGAAHRSVPVAQGGAFLRRLRGFLGPGYLVAVGYMDPGNWATDIAGGSRYGYALLWVVAMSSLMAMILQVMAARLGIASGLDLAQACRAHSPRRTVVWQWLLCEIAICACDLAEVIGTAIALKLLFDLPLAWGVSLTVLDAVLILWLQQRGFRQLEAVILALLTVVFVCFGINLALADPQWGAVMRGFMPVRETITDPGMLYIAIGIVGATVMPHNLYLHSSVVQTRRFETSTEGKRDALRFARIDIVMALSVAFLINAAILITAGAVFHANGHRGVEDLQDAYRLLDPLTGAGIASVVFGVALLASGLSSTVTATLAGQIVMEGFVNLRMPAWARRLTTRAVAVVPALVVCLVYGDEGIGRLLLFSQVVLSLQLPFAIVPLIRFTASRRVMGELASSRWTTAVASVIVAVIMALNAVLVVGVIVG</sequence>
<dbReference type="GO" id="GO:0015293">
    <property type="term" value="F:symporter activity"/>
    <property type="evidence" value="ECO:0007669"/>
    <property type="project" value="UniProtKB-UniRule"/>
</dbReference>
<evidence type="ECO:0000256" key="4">
    <source>
        <dbReference type="ARBA" id="ARBA00022847"/>
    </source>
</evidence>
<feature type="transmembrane region" description="Helical" evidence="7">
    <location>
        <begin position="149"/>
        <end position="168"/>
    </location>
</feature>
<dbReference type="HAMAP" id="MF_00221">
    <property type="entry name" value="NRAMP"/>
    <property type="match status" value="1"/>
</dbReference>
<dbReference type="EMBL" id="NIOF01000005">
    <property type="protein sequence ID" value="OWQ90362.1"/>
    <property type="molecule type" value="Genomic_DNA"/>
</dbReference>
<evidence type="ECO:0000313" key="8">
    <source>
        <dbReference type="EMBL" id="OWQ90362.1"/>
    </source>
</evidence>
<feature type="transmembrane region" description="Helical" evidence="7">
    <location>
        <begin position="180"/>
        <end position="200"/>
    </location>
</feature>
<dbReference type="NCBIfam" id="NF001923">
    <property type="entry name" value="PRK00701.1"/>
    <property type="match status" value="1"/>
</dbReference>
<keyword evidence="6 7" id="KW-0472">Membrane</keyword>
<dbReference type="GO" id="GO:0005384">
    <property type="term" value="F:manganese ion transmembrane transporter activity"/>
    <property type="evidence" value="ECO:0007669"/>
    <property type="project" value="TreeGrafter"/>
</dbReference>
<reference evidence="8 9" key="1">
    <citation type="journal article" date="2008" name="Int. J. Syst. Evol. Microbiol.">
        <title>Description of Roseateles aquatilis sp. nov. and Roseateles terrae sp. nov., in the class Betaproteobacteria, and emended description of the genus Roseateles.</title>
        <authorList>
            <person name="Gomila M."/>
            <person name="Bowien B."/>
            <person name="Falsen E."/>
            <person name="Moore E.R."/>
            <person name="Lalucat J."/>
        </authorList>
    </citation>
    <scope>NUCLEOTIDE SEQUENCE [LARGE SCALE GENOMIC DNA]</scope>
    <source>
        <strain evidence="8 9">CCUG 48205</strain>
    </source>
</reference>
<feature type="transmembrane region" description="Helical" evidence="7">
    <location>
        <begin position="220"/>
        <end position="240"/>
    </location>
</feature>
<dbReference type="NCBIfam" id="TIGR01197">
    <property type="entry name" value="nramp"/>
    <property type="match status" value="1"/>
</dbReference>
<dbReference type="PRINTS" id="PR00447">
    <property type="entry name" value="NATRESASSCMP"/>
</dbReference>
<feature type="transmembrane region" description="Helical" evidence="7">
    <location>
        <begin position="311"/>
        <end position="338"/>
    </location>
</feature>
<dbReference type="OrthoDB" id="9787548at2"/>
<evidence type="ECO:0000256" key="3">
    <source>
        <dbReference type="ARBA" id="ARBA00022692"/>
    </source>
</evidence>
<dbReference type="GO" id="GO:0046872">
    <property type="term" value="F:metal ion binding"/>
    <property type="evidence" value="ECO:0007669"/>
    <property type="project" value="UniProtKB-UniRule"/>
</dbReference>
<dbReference type="GO" id="GO:0005886">
    <property type="term" value="C:plasma membrane"/>
    <property type="evidence" value="ECO:0007669"/>
    <property type="project" value="UniProtKB-SubCell"/>
</dbReference>
<comment type="subcellular location">
    <subcellularLocation>
        <location evidence="7">Cell membrane</location>
        <topology evidence="7">Multi-pass membrane protein</topology>
    </subcellularLocation>
    <subcellularLocation>
        <location evidence="1">Membrane</location>
        <topology evidence="1">Multi-pass membrane protein</topology>
    </subcellularLocation>
</comment>
<keyword evidence="7" id="KW-0406">Ion transport</keyword>
<keyword evidence="9" id="KW-1185">Reference proteome</keyword>